<dbReference type="RefSeq" id="XP_017777351.1">
    <property type="nucleotide sequence ID" value="XM_017921862.1"/>
</dbReference>
<dbReference type="PROSITE" id="PS50240">
    <property type="entry name" value="TRYPSIN_DOM"/>
    <property type="match status" value="1"/>
</dbReference>
<keyword evidence="1" id="KW-1015">Disulfide bond</keyword>
<dbReference type="InterPro" id="IPR001254">
    <property type="entry name" value="Trypsin_dom"/>
</dbReference>
<name>A0ABM1MS01_NICVS</name>
<dbReference type="InterPro" id="IPR043504">
    <property type="entry name" value="Peptidase_S1_PA_chymotrypsin"/>
</dbReference>
<organism evidence="4 5">
    <name type="scientific">Nicrophorus vespilloides</name>
    <name type="common">Boreal carrion beetle</name>
    <dbReference type="NCBI Taxonomy" id="110193"/>
    <lineage>
        <taxon>Eukaryota</taxon>
        <taxon>Metazoa</taxon>
        <taxon>Ecdysozoa</taxon>
        <taxon>Arthropoda</taxon>
        <taxon>Hexapoda</taxon>
        <taxon>Insecta</taxon>
        <taxon>Pterygota</taxon>
        <taxon>Neoptera</taxon>
        <taxon>Endopterygota</taxon>
        <taxon>Coleoptera</taxon>
        <taxon>Polyphaga</taxon>
        <taxon>Staphyliniformia</taxon>
        <taxon>Silphidae</taxon>
        <taxon>Nicrophorinae</taxon>
        <taxon>Nicrophorus</taxon>
    </lineage>
</organism>
<dbReference type="InterPro" id="IPR051487">
    <property type="entry name" value="Ser/Thr_Proteases_Immune/Dev"/>
</dbReference>
<dbReference type="SMART" id="SM00020">
    <property type="entry name" value="Tryp_SPc"/>
    <property type="match status" value="1"/>
</dbReference>
<evidence type="ECO:0000256" key="2">
    <source>
        <dbReference type="ARBA" id="ARBA00024195"/>
    </source>
</evidence>
<dbReference type="Pfam" id="PF00089">
    <property type="entry name" value="Trypsin"/>
    <property type="match status" value="1"/>
</dbReference>
<dbReference type="SUPFAM" id="SSF50494">
    <property type="entry name" value="Trypsin-like serine proteases"/>
    <property type="match status" value="1"/>
</dbReference>
<feature type="domain" description="Peptidase S1" evidence="3">
    <location>
        <begin position="26"/>
        <end position="263"/>
    </location>
</feature>
<dbReference type="GeneID" id="108563243"/>
<evidence type="ECO:0000259" key="3">
    <source>
        <dbReference type="PROSITE" id="PS50240"/>
    </source>
</evidence>
<dbReference type="InterPro" id="IPR009003">
    <property type="entry name" value="Peptidase_S1_PA"/>
</dbReference>
<proteinExistence type="inferred from homology"/>
<dbReference type="CDD" id="cd00190">
    <property type="entry name" value="Tryp_SPc"/>
    <property type="match status" value="1"/>
</dbReference>
<comment type="similarity">
    <text evidence="2">Belongs to the peptidase S1 family. CLIP subfamily.</text>
</comment>
<gene>
    <name evidence="5" type="primary">LOC108563243</name>
</gene>
<evidence type="ECO:0000313" key="5">
    <source>
        <dbReference type="RefSeq" id="XP_017777351.1"/>
    </source>
</evidence>
<dbReference type="PANTHER" id="PTHR24256">
    <property type="entry name" value="TRYPTASE-RELATED"/>
    <property type="match status" value="1"/>
</dbReference>
<protein>
    <submittedName>
        <fullName evidence="5">Serine protease snake-like</fullName>
    </submittedName>
</protein>
<evidence type="ECO:0000313" key="4">
    <source>
        <dbReference type="Proteomes" id="UP000695000"/>
    </source>
</evidence>
<sequence>MANPGNKSRKYCHETHLAKSGRIRRIIGGENAFPKEFPHIVAIGYDEWNGKLWLCAGSLITDKFILTASTCVDTKTPKYIRFGDLDLESSTDDGNALEMMVARTYKHPEYDGRVKSDVALIELESKVEFNDYIRPACLNVQYSEEVERALVALGWGQSEVVTRSPVRNDRLRKITLDEQPNSECQKHYRFPIDPSRFICTIGKNKDTCVGDAGGPLQKLNSNYHSTYDIFGITSFGRSVCATSEPSVATRVSYHIEWIESIVFA</sequence>
<dbReference type="PRINTS" id="PR00722">
    <property type="entry name" value="CHYMOTRYPSIN"/>
</dbReference>
<dbReference type="Proteomes" id="UP000695000">
    <property type="component" value="Unplaced"/>
</dbReference>
<evidence type="ECO:0000256" key="1">
    <source>
        <dbReference type="ARBA" id="ARBA00023157"/>
    </source>
</evidence>
<dbReference type="InterPro" id="IPR001314">
    <property type="entry name" value="Peptidase_S1A"/>
</dbReference>
<accession>A0ABM1MS01</accession>
<reference evidence="5" key="1">
    <citation type="submission" date="2025-08" db="UniProtKB">
        <authorList>
            <consortium name="RefSeq"/>
        </authorList>
    </citation>
    <scope>IDENTIFICATION</scope>
    <source>
        <tissue evidence="5">Whole Larva</tissue>
    </source>
</reference>
<keyword evidence="4" id="KW-1185">Reference proteome</keyword>
<dbReference type="Gene3D" id="2.40.10.10">
    <property type="entry name" value="Trypsin-like serine proteases"/>
    <property type="match status" value="2"/>
</dbReference>